<evidence type="ECO:0000256" key="1">
    <source>
        <dbReference type="SAM" id="MobiDB-lite"/>
    </source>
</evidence>
<accession>A0ABX9LA37</accession>
<organism evidence="2 3">
    <name type="scientific">Microbispora triticiradicis</name>
    <dbReference type="NCBI Taxonomy" id="2200763"/>
    <lineage>
        <taxon>Bacteria</taxon>
        <taxon>Bacillati</taxon>
        <taxon>Actinomycetota</taxon>
        <taxon>Actinomycetes</taxon>
        <taxon>Streptosporangiales</taxon>
        <taxon>Streptosporangiaceae</taxon>
        <taxon>Microbispora</taxon>
    </lineage>
</organism>
<evidence type="ECO:0000313" key="2">
    <source>
        <dbReference type="EMBL" id="RGA00523.1"/>
    </source>
</evidence>
<evidence type="ECO:0000313" key="3">
    <source>
        <dbReference type="Proteomes" id="UP000262538"/>
    </source>
</evidence>
<dbReference type="Proteomes" id="UP000262538">
    <property type="component" value="Unassembled WGS sequence"/>
</dbReference>
<dbReference type="EMBL" id="QFZU02000260">
    <property type="protein sequence ID" value="RGA00523.1"/>
    <property type="molecule type" value="Genomic_DNA"/>
</dbReference>
<feature type="region of interest" description="Disordered" evidence="1">
    <location>
        <begin position="1"/>
        <end position="57"/>
    </location>
</feature>
<reference evidence="2 3" key="1">
    <citation type="submission" date="2018-08" db="EMBL/GenBank/DDBJ databases">
        <title>Microbispora. triticiradicis sp. nov., a novel actinomycete isolated from the root of wheat (Triticum aestivum L.)).</title>
        <authorList>
            <person name="Han C."/>
        </authorList>
    </citation>
    <scope>NUCLEOTIDE SEQUENCE [LARGE SCALE GENOMIC DNA]</scope>
    <source>
        <strain evidence="2 3">NEAU-HRDPA2-9</strain>
    </source>
</reference>
<name>A0ABX9LA37_9ACTN</name>
<sequence>MRARHWQDEDEEDASLSVPRLDSPEVDDSTDDSTDDSWDDSSDDSGEDGSEDDSLGSCAMASLASCSMRF</sequence>
<keyword evidence="3" id="KW-1185">Reference proteome</keyword>
<gene>
    <name evidence="2" type="ORF">DI270_034325</name>
</gene>
<protein>
    <submittedName>
        <fullName evidence="2">Uncharacterized protein</fullName>
    </submittedName>
</protein>
<comment type="caution">
    <text evidence="2">The sequence shown here is derived from an EMBL/GenBank/DDBJ whole genome shotgun (WGS) entry which is preliminary data.</text>
</comment>
<feature type="compositionally biased region" description="Acidic residues" evidence="1">
    <location>
        <begin position="24"/>
        <end position="54"/>
    </location>
</feature>
<proteinExistence type="predicted"/>